<protein>
    <submittedName>
        <fullName evidence="1">DUF3575 domain-containing protein</fullName>
    </submittedName>
</protein>
<name>A0A6G1ZD17_9BACT</name>
<dbReference type="Pfam" id="PF12099">
    <property type="entry name" value="DUF3575"/>
    <property type="match status" value="1"/>
</dbReference>
<sequence>MYRIKIPYCHFPLKGIFLLLVFSLLKTGVTAQTTTYHKAESFLFSFKGNSDLFLADYGDNAYQLERMGQLLDASRNRLLKGDNHLLIVSHVDAYGYEEDAVVNEASLRASRIRAYLKTRFDIPHDCVAFYIDRSGSYRDQIHIYNVYRPLPWFANMSIHYSESRYPIAVKAAIGEYGAIPYVDLYRRGEAGGYDREVYRIDDPLFDRTELEDYRLASVTDTIRRNERVELSAINLATTVTTKEVVRVVTKHKERTDETVPPEGITPVAPAVKKNATPIEHNPVYLAVKTNLLPWFGVVPSIRLGTGETKIETGAFMPNLEVECCFAGRWSLALSGMYSDFAYKDKTRDSWSVSEISLEPGIWLSPSGRFTGLHTGVFAEYGDFDVRGGAIDKSEDILYGRTGCFWSAGLSMGYRFSLAGGLGMGLSVRAGYRSVFDGKKYRYDAPDDRNYLETHFASTGFMLGLRISLSYRFQIR</sequence>
<comment type="caution">
    <text evidence="1">The sequence shown here is derived from an EMBL/GenBank/DDBJ whole genome shotgun (WGS) entry which is preliminary data.</text>
</comment>
<evidence type="ECO:0000313" key="1">
    <source>
        <dbReference type="EMBL" id="MRY11843.1"/>
    </source>
</evidence>
<organism evidence="1">
    <name type="scientific">Parabacteroides goldsteinii</name>
    <dbReference type="NCBI Taxonomy" id="328812"/>
    <lineage>
        <taxon>Bacteria</taxon>
        <taxon>Pseudomonadati</taxon>
        <taxon>Bacteroidota</taxon>
        <taxon>Bacteroidia</taxon>
        <taxon>Bacteroidales</taxon>
        <taxon>Tannerellaceae</taxon>
        <taxon>Parabacteroides</taxon>
    </lineage>
</organism>
<dbReference type="InterPro" id="IPR021958">
    <property type="entry name" value="DUF3575"/>
</dbReference>
<dbReference type="EMBL" id="WKLP01000013">
    <property type="protein sequence ID" value="MRY11843.1"/>
    <property type="molecule type" value="Genomic_DNA"/>
</dbReference>
<accession>A0A6G1ZD17</accession>
<dbReference type="AlphaFoldDB" id="A0A6G1ZD17"/>
<dbReference type="RefSeq" id="WP_010803252.1">
    <property type="nucleotide sequence ID" value="NZ_CAJSYT010000009.1"/>
</dbReference>
<gene>
    <name evidence="1" type="ORF">GKE01_10215</name>
</gene>
<proteinExistence type="predicted"/>
<reference evidence="1" key="1">
    <citation type="journal article" date="2019" name="Nat. Med.">
        <title>A library of human gut bacterial isolates paired with longitudinal multiomics data enables mechanistic microbiome research.</title>
        <authorList>
            <person name="Poyet M."/>
            <person name="Groussin M."/>
            <person name="Gibbons S.M."/>
            <person name="Avila-Pacheco J."/>
            <person name="Jiang X."/>
            <person name="Kearney S.M."/>
            <person name="Perrotta A.R."/>
            <person name="Berdy B."/>
            <person name="Zhao S."/>
            <person name="Lieberman T.D."/>
            <person name="Swanson P.K."/>
            <person name="Smith M."/>
            <person name="Roesemann S."/>
            <person name="Alexander J.E."/>
            <person name="Rich S.A."/>
            <person name="Livny J."/>
            <person name="Vlamakis H."/>
            <person name="Clish C."/>
            <person name="Bullock K."/>
            <person name="Deik A."/>
            <person name="Scott J."/>
            <person name="Pierce K.A."/>
            <person name="Xavier R.J."/>
            <person name="Alm E.J."/>
        </authorList>
    </citation>
    <scope>NUCLEOTIDE SEQUENCE</scope>
    <source>
        <strain evidence="1">BIOML-A4</strain>
    </source>
</reference>